<reference evidence="1" key="1">
    <citation type="journal article" date="2011" name="Genome Biol.">
        <title>The draft genome of the carcinogenic human liver fluke Clonorchis sinensis.</title>
        <authorList>
            <person name="Wang X."/>
            <person name="Chen W."/>
            <person name="Huang Y."/>
            <person name="Sun J."/>
            <person name="Men J."/>
            <person name="Liu H."/>
            <person name="Luo F."/>
            <person name="Guo L."/>
            <person name="Lv X."/>
            <person name="Deng C."/>
            <person name="Zhou C."/>
            <person name="Fan Y."/>
            <person name="Li X."/>
            <person name="Huang L."/>
            <person name="Hu Y."/>
            <person name="Liang C."/>
            <person name="Hu X."/>
            <person name="Xu J."/>
            <person name="Yu X."/>
        </authorList>
    </citation>
    <scope>NUCLEOTIDE SEQUENCE [LARGE SCALE GENOMIC DNA]</scope>
    <source>
        <strain evidence="1">Henan</strain>
    </source>
</reference>
<accession>G7YBN1</accession>
<protein>
    <submittedName>
        <fullName evidence="1">Uncharacterized protein</fullName>
    </submittedName>
</protein>
<dbReference type="EMBL" id="DF143038">
    <property type="protein sequence ID" value="GAA50365.1"/>
    <property type="molecule type" value="Genomic_DNA"/>
</dbReference>
<sequence length="284" mass="32542">MEDTEIIQSYLIISPFEIETNHERIEYSIKSRLHGLTKPVVVGSVQIYNGLNNHISDIERFHAFMLPSGGMTARHLRVFQVNDYLIYYLSISSSFHRLVEAYRVENELHFTTEGFAEEVSNFVGVFQDGCGSCEAVLLPRCNELDIFVGLSWLTHTKARKQWNFSAVYISGLTNRVTSIVNRVMVECYSDCGSSTNSVNRKTINRYLEFVLCNTDIALFVLLLSTCPGPMRSKTILKLWLSDKIVPNGYLKDRHYHFLGGRSPVSSFRVHSVRRQIYRLSEHNG</sequence>
<reference key="2">
    <citation type="submission" date="2011-10" db="EMBL/GenBank/DDBJ databases">
        <title>The genome and transcriptome sequence of Clonorchis sinensis provide insights into the carcinogenic liver fluke.</title>
        <authorList>
            <person name="Wang X."/>
            <person name="Huang Y."/>
            <person name="Chen W."/>
            <person name="Liu H."/>
            <person name="Guo L."/>
            <person name="Chen Y."/>
            <person name="Luo F."/>
            <person name="Zhou W."/>
            <person name="Sun J."/>
            <person name="Mao Q."/>
            <person name="Liang P."/>
            <person name="Zhou C."/>
            <person name="Tian Y."/>
            <person name="Men J."/>
            <person name="Lv X."/>
            <person name="Huang L."/>
            <person name="Zhou J."/>
            <person name="Hu Y."/>
            <person name="Li R."/>
            <person name="Zhang F."/>
            <person name="Lei H."/>
            <person name="Li X."/>
            <person name="Hu X."/>
            <person name="Liang C."/>
            <person name="Xu J."/>
            <person name="Wu Z."/>
            <person name="Yu X."/>
        </authorList>
    </citation>
    <scope>NUCLEOTIDE SEQUENCE</scope>
    <source>
        <strain>Henan</strain>
    </source>
</reference>
<dbReference type="Proteomes" id="UP000008909">
    <property type="component" value="Unassembled WGS sequence"/>
</dbReference>
<gene>
    <name evidence="1" type="ORF">CLF_104426</name>
</gene>
<proteinExistence type="predicted"/>
<name>G7YBN1_CLOSI</name>
<keyword evidence="2" id="KW-1185">Reference proteome</keyword>
<organism evidence="1 2">
    <name type="scientific">Clonorchis sinensis</name>
    <name type="common">Chinese liver fluke</name>
    <dbReference type="NCBI Taxonomy" id="79923"/>
    <lineage>
        <taxon>Eukaryota</taxon>
        <taxon>Metazoa</taxon>
        <taxon>Spiralia</taxon>
        <taxon>Lophotrochozoa</taxon>
        <taxon>Platyhelminthes</taxon>
        <taxon>Trematoda</taxon>
        <taxon>Digenea</taxon>
        <taxon>Opisthorchiida</taxon>
        <taxon>Opisthorchiata</taxon>
        <taxon>Opisthorchiidae</taxon>
        <taxon>Clonorchis</taxon>
    </lineage>
</organism>
<dbReference type="AlphaFoldDB" id="G7YBN1"/>
<evidence type="ECO:0000313" key="2">
    <source>
        <dbReference type="Proteomes" id="UP000008909"/>
    </source>
</evidence>
<evidence type="ECO:0000313" key="1">
    <source>
        <dbReference type="EMBL" id="GAA50365.1"/>
    </source>
</evidence>